<organism evidence="1 2">
    <name type="scientific">Iphiclides podalirius</name>
    <name type="common">scarce swallowtail</name>
    <dbReference type="NCBI Taxonomy" id="110791"/>
    <lineage>
        <taxon>Eukaryota</taxon>
        <taxon>Metazoa</taxon>
        <taxon>Ecdysozoa</taxon>
        <taxon>Arthropoda</taxon>
        <taxon>Hexapoda</taxon>
        <taxon>Insecta</taxon>
        <taxon>Pterygota</taxon>
        <taxon>Neoptera</taxon>
        <taxon>Endopterygota</taxon>
        <taxon>Lepidoptera</taxon>
        <taxon>Glossata</taxon>
        <taxon>Ditrysia</taxon>
        <taxon>Papilionoidea</taxon>
        <taxon>Papilionidae</taxon>
        <taxon>Papilioninae</taxon>
        <taxon>Iphiclides</taxon>
    </lineage>
</organism>
<name>A0ABN8I6R4_9NEOP</name>
<reference evidence="1" key="1">
    <citation type="submission" date="2022-03" db="EMBL/GenBank/DDBJ databases">
        <authorList>
            <person name="Martin H S."/>
        </authorList>
    </citation>
    <scope>NUCLEOTIDE SEQUENCE</scope>
</reference>
<protein>
    <submittedName>
        <fullName evidence="1">Uncharacterized protein</fullName>
    </submittedName>
</protein>
<dbReference type="Proteomes" id="UP000837857">
    <property type="component" value="Chromosome 17"/>
</dbReference>
<proteinExistence type="predicted"/>
<accession>A0ABN8I6R4</accession>
<evidence type="ECO:0000313" key="1">
    <source>
        <dbReference type="EMBL" id="CAH2047659.1"/>
    </source>
</evidence>
<keyword evidence="2" id="KW-1185">Reference proteome</keyword>
<gene>
    <name evidence="1" type="ORF">IPOD504_LOCUS5878</name>
</gene>
<feature type="non-terminal residue" evidence="1">
    <location>
        <position position="78"/>
    </location>
</feature>
<dbReference type="EMBL" id="OW152829">
    <property type="protein sequence ID" value="CAH2047659.1"/>
    <property type="molecule type" value="Genomic_DNA"/>
</dbReference>
<sequence length="78" mass="8261">MVVNGGEWWQAVAGGAGGDAATRHWDAVCKVALTFAINCFQGCQGVIHVKVSPVPLGFTMTDQATATKPHRHDNASIR</sequence>
<evidence type="ECO:0000313" key="2">
    <source>
        <dbReference type="Proteomes" id="UP000837857"/>
    </source>
</evidence>